<reference evidence="1 2" key="1">
    <citation type="submission" date="2015-07" db="EMBL/GenBank/DDBJ databases">
        <title>High-quality genome of monoxenous trypanosomatid Leptomonas pyrrhocoris.</title>
        <authorList>
            <person name="Flegontov P."/>
            <person name="Butenko A."/>
            <person name="Firsov S."/>
            <person name="Vlcek C."/>
            <person name="Logacheva M.D."/>
            <person name="Field M."/>
            <person name="Filatov D."/>
            <person name="Flegontova O."/>
            <person name="Gerasimov E."/>
            <person name="Jackson A.P."/>
            <person name="Kelly S."/>
            <person name="Opperdoes F."/>
            <person name="O'Reilly A."/>
            <person name="Votypka J."/>
            <person name="Yurchenko V."/>
            <person name="Lukes J."/>
        </authorList>
    </citation>
    <scope>NUCLEOTIDE SEQUENCE [LARGE SCALE GENOMIC DNA]</scope>
    <source>
        <strain evidence="1">H10</strain>
    </source>
</reference>
<evidence type="ECO:0000313" key="2">
    <source>
        <dbReference type="Proteomes" id="UP000037923"/>
    </source>
</evidence>
<organism evidence="1 2">
    <name type="scientific">Leptomonas pyrrhocoris</name>
    <name type="common">Firebug parasite</name>
    <dbReference type="NCBI Taxonomy" id="157538"/>
    <lineage>
        <taxon>Eukaryota</taxon>
        <taxon>Discoba</taxon>
        <taxon>Euglenozoa</taxon>
        <taxon>Kinetoplastea</taxon>
        <taxon>Metakinetoplastina</taxon>
        <taxon>Trypanosomatida</taxon>
        <taxon>Trypanosomatidae</taxon>
        <taxon>Leishmaniinae</taxon>
        <taxon>Leptomonas</taxon>
    </lineage>
</organism>
<dbReference type="AlphaFoldDB" id="A0A0M9FZ47"/>
<name>A0A0M9FZ47_LEPPY</name>
<comment type="caution">
    <text evidence="1">The sequence shown here is derived from an EMBL/GenBank/DDBJ whole genome shotgun (WGS) entry which is preliminary data.</text>
</comment>
<keyword evidence="2" id="KW-1185">Reference proteome</keyword>
<accession>A0A0M9FZ47</accession>
<dbReference type="RefSeq" id="XP_015657328.1">
    <property type="nucleotide sequence ID" value="XM_015804194.1"/>
</dbReference>
<sequence>MTYWRCCCTQTEGERTQIRPGSSLLKRPTSSDAVSRQRFLLQSETTKQGELPAKLYSLHKSIKSGSQTAPHRYQHRFLSLRITTKLFFFLFFQLIEGAQTPLFSSFYQRHTFSCCPCCASLIGNKNVSAVLRRRWSRVLFFNVAPMSWLSVSLRCAA</sequence>
<dbReference type="EMBL" id="LGTL01000012">
    <property type="protein sequence ID" value="KPA78889.1"/>
    <property type="molecule type" value="Genomic_DNA"/>
</dbReference>
<proteinExistence type="predicted"/>
<gene>
    <name evidence="1" type="ORF">ABB37_05953</name>
</gene>
<protein>
    <submittedName>
        <fullName evidence="1">Uncharacterized protein</fullName>
    </submittedName>
</protein>
<dbReference type="Proteomes" id="UP000037923">
    <property type="component" value="Unassembled WGS sequence"/>
</dbReference>
<dbReference type="GeneID" id="26906243"/>
<evidence type="ECO:0000313" key="1">
    <source>
        <dbReference type="EMBL" id="KPA78889.1"/>
    </source>
</evidence>
<dbReference type="VEuPathDB" id="TriTrypDB:LpyrH10_12_1310"/>